<accession>A0A7R8CNT6</accession>
<evidence type="ECO:0000313" key="1">
    <source>
        <dbReference type="EMBL" id="CAF2878522.1"/>
    </source>
</evidence>
<keyword evidence="2" id="KW-1185">Reference proteome</keyword>
<evidence type="ECO:0000313" key="2">
    <source>
        <dbReference type="Proteomes" id="UP000675881"/>
    </source>
</evidence>
<dbReference type="Proteomes" id="UP000675881">
    <property type="component" value="Chromosome 2"/>
</dbReference>
<dbReference type="EMBL" id="HG994581">
    <property type="protein sequence ID" value="CAF2878522.1"/>
    <property type="molecule type" value="Genomic_DNA"/>
</dbReference>
<sequence length="180" mass="20578">MRKDCVEGESQRRGIKKLLHRSMELFKRLKKIKAFIRNTHFYYGIIGGKNDTHEFLQEECSHNKNPIQKESTAEEPSSCNKIPEDLKRSLTFYPLTQQWKSSLEVSTYTILNKDATSCSELNRCFLETPPPTPLLNCNSPAFSSEAISLTEKKRPENNSLSYNCSVCTLNLGIIQGVQKK</sequence>
<protein>
    <submittedName>
        <fullName evidence="1">(salmon louse) hypothetical protein</fullName>
    </submittedName>
</protein>
<reference evidence="1" key="1">
    <citation type="submission" date="2021-02" db="EMBL/GenBank/DDBJ databases">
        <authorList>
            <person name="Bekaert M."/>
        </authorList>
    </citation>
    <scope>NUCLEOTIDE SEQUENCE</scope>
    <source>
        <strain evidence="1">IoA-00</strain>
    </source>
</reference>
<name>A0A7R8CNT6_LEPSM</name>
<organism evidence="1 2">
    <name type="scientific">Lepeophtheirus salmonis</name>
    <name type="common">Salmon louse</name>
    <name type="synonym">Caligus salmonis</name>
    <dbReference type="NCBI Taxonomy" id="72036"/>
    <lineage>
        <taxon>Eukaryota</taxon>
        <taxon>Metazoa</taxon>
        <taxon>Ecdysozoa</taxon>
        <taxon>Arthropoda</taxon>
        <taxon>Crustacea</taxon>
        <taxon>Multicrustacea</taxon>
        <taxon>Hexanauplia</taxon>
        <taxon>Copepoda</taxon>
        <taxon>Siphonostomatoida</taxon>
        <taxon>Caligidae</taxon>
        <taxon>Lepeophtheirus</taxon>
    </lineage>
</organism>
<dbReference type="AlphaFoldDB" id="A0A7R8CNT6"/>
<proteinExistence type="predicted"/>
<gene>
    <name evidence="1" type="ORF">LSAA_6600</name>
</gene>